<dbReference type="InterPro" id="IPR012341">
    <property type="entry name" value="6hp_glycosidase-like_sf"/>
</dbReference>
<dbReference type="Gene3D" id="1.50.10.10">
    <property type="match status" value="1"/>
</dbReference>
<keyword evidence="1 2" id="KW-0378">Hydrolase</keyword>
<dbReference type="RefSeq" id="WP_274151600.1">
    <property type="nucleotide sequence ID" value="NZ_CP117811.1"/>
</dbReference>
<dbReference type="GO" id="GO:0016787">
    <property type="term" value="F:hydrolase activity"/>
    <property type="evidence" value="ECO:0007669"/>
    <property type="project" value="UniProtKB-KW"/>
</dbReference>
<dbReference type="Proteomes" id="UP001214250">
    <property type="component" value="Chromosome 1"/>
</dbReference>
<dbReference type="SUPFAM" id="SSF48208">
    <property type="entry name" value="Six-hairpin glycosidases"/>
    <property type="match status" value="1"/>
</dbReference>
<accession>A0ABY7VU59</accession>
<dbReference type="EMBL" id="CP117811">
    <property type="protein sequence ID" value="WDE97294.1"/>
    <property type="molecule type" value="Genomic_DNA"/>
</dbReference>
<dbReference type="PANTHER" id="PTHR33886">
    <property type="entry name" value="UNSATURATED RHAMNOGALACTURONAN HYDROLASE (EUROFUNG)"/>
    <property type="match status" value="1"/>
</dbReference>
<evidence type="ECO:0000256" key="1">
    <source>
        <dbReference type="ARBA" id="ARBA00022801"/>
    </source>
</evidence>
<evidence type="ECO:0000313" key="3">
    <source>
        <dbReference type="Proteomes" id="UP001214250"/>
    </source>
</evidence>
<dbReference type="InterPro" id="IPR052043">
    <property type="entry name" value="PolySaccharide_Degr_Enz"/>
</dbReference>
<name>A0ABY7VU59_9BACT</name>
<sequence>MKHLILLLCAVLVTSTYGQEAKPLPVKSAIKMAETLVANTALKKGQKPRRYNYWMYQNYMITEGIKAMGEALGRPDFSSYQNKQMLYFLEEYKKIKPMTGMYLHPGTMWHCGMVASLYDLKKTSDHPEIDRGISYFQKMLNNAPKVADGTLARYRPEWKSKAIQIDDLYMVSPYWVRKSVDHGEAKYLDLAIEETLSYYKHLWNAETKLFNCLWLEKKPEIKIPHWARGNGWFVLGITDLLNFVPENHPKRAELLEVYNNVMQGLVARQNKDGLWHQVLDHPESYTETSSSGMFTYSLLHGSAKGWLPPSARTAGLKGWNGLQTKLTDKNQLKDVCRSTGMSEDLDYYFNRERITHDQHGIGPFLLAAAEIIKLKSNKL</sequence>
<proteinExistence type="predicted"/>
<dbReference type="PANTHER" id="PTHR33886:SF8">
    <property type="entry name" value="UNSATURATED RHAMNOGALACTURONAN HYDROLASE (EUROFUNG)"/>
    <property type="match status" value="1"/>
</dbReference>
<protein>
    <submittedName>
        <fullName evidence="2">Glycoside hydrolase family 88 protein</fullName>
    </submittedName>
</protein>
<keyword evidence="3" id="KW-1185">Reference proteome</keyword>
<gene>
    <name evidence="2" type="ORF">PQO03_04925</name>
</gene>
<dbReference type="InterPro" id="IPR010905">
    <property type="entry name" value="Glyco_hydro_88"/>
</dbReference>
<dbReference type="InterPro" id="IPR008928">
    <property type="entry name" value="6-hairpin_glycosidase_sf"/>
</dbReference>
<reference evidence="2 3" key="1">
    <citation type="submission" date="2023-02" db="EMBL/GenBank/DDBJ databases">
        <title>Genome sequence of Lentisphaera profundi SAORIC-696.</title>
        <authorList>
            <person name="Kim e."/>
            <person name="Cho J.-C."/>
            <person name="Choi A."/>
            <person name="Kang I."/>
        </authorList>
    </citation>
    <scope>NUCLEOTIDE SEQUENCE [LARGE SCALE GENOMIC DNA]</scope>
    <source>
        <strain evidence="2 3">SAORIC-696</strain>
    </source>
</reference>
<dbReference type="Pfam" id="PF07470">
    <property type="entry name" value="Glyco_hydro_88"/>
    <property type="match status" value="1"/>
</dbReference>
<organism evidence="2 3">
    <name type="scientific">Lentisphaera profundi</name>
    <dbReference type="NCBI Taxonomy" id="1658616"/>
    <lineage>
        <taxon>Bacteria</taxon>
        <taxon>Pseudomonadati</taxon>
        <taxon>Lentisphaerota</taxon>
        <taxon>Lentisphaeria</taxon>
        <taxon>Lentisphaerales</taxon>
        <taxon>Lentisphaeraceae</taxon>
        <taxon>Lentisphaera</taxon>
    </lineage>
</organism>
<evidence type="ECO:0000313" key="2">
    <source>
        <dbReference type="EMBL" id="WDE97294.1"/>
    </source>
</evidence>